<comment type="caution">
    <text evidence="1">The sequence shown here is derived from an EMBL/GenBank/DDBJ whole genome shotgun (WGS) entry which is preliminary data.</text>
</comment>
<organism evidence="1 2">
    <name type="scientific">Funneliformis caledonium</name>
    <dbReference type="NCBI Taxonomy" id="1117310"/>
    <lineage>
        <taxon>Eukaryota</taxon>
        <taxon>Fungi</taxon>
        <taxon>Fungi incertae sedis</taxon>
        <taxon>Mucoromycota</taxon>
        <taxon>Glomeromycotina</taxon>
        <taxon>Glomeromycetes</taxon>
        <taxon>Glomerales</taxon>
        <taxon>Glomeraceae</taxon>
        <taxon>Funneliformis</taxon>
    </lineage>
</organism>
<accession>A0A9N9GXV1</accession>
<evidence type="ECO:0000313" key="1">
    <source>
        <dbReference type="EMBL" id="CAG8633045.1"/>
    </source>
</evidence>
<dbReference type="Proteomes" id="UP000789570">
    <property type="component" value="Unassembled WGS sequence"/>
</dbReference>
<feature type="non-terminal residue" evidence="1">
    <location>
        <position position="1"/>
    </location>
</feature>
<dbReference type="AlphaFoldDB" id="A0A9N9GXV1"/>
<dbReference type="OrthoDB" id="2367401at2759"/>
<gene>
    <name evidence="1" type="ORF">FCALED_LOCUS10169</name>
</gene>
<name>A0A9N9GXV1_9GLOM</name>
<dbReference type="EMBL" id="CAJVPQ010003615">
    <property type="protein sequence ID" value="CAG8633045.1"/>
    <property type="molecule type" value="Genomic_DNA"/>
</dbReference>
<sequence length="161" mass="18608">MSDIYEIINNLGLDEAEANKLKIYLITNHEIRKELNSALAVSCETEESKRNLLKDFLRNISAEHQVSSQEEMNEIKKKVRFLEVELHKTKYTIPVSHEVGKNVLDTASISPNEILSYLTSETPISIESLDLSLLQQHCDSESKVQKKFMEFFDSLKEQTRY</sequence>
<protein>
    <submittedName>
        <fullName evidence="1">2954_t:CDS:1</fullName>
    </submittedName>
</protein>
<proteinExistence type="predicted"/>
<keyword evidence="2" id="KW-1185">Reference proteome</keyword>
<evidence type="ECO:0000313" key="2">
    <source>
        <dbReference type="Proteomes" id="UP000789570"/>
    </source>
</evidence>
<reference evidence="1" key="1">
    <citation type="submission" date="2021-06" db="EMBL/GenBank/DDBJ databases">
        <authorList>
            <person name="Kallberg Y."/>
            <person name="Tangrot J."/>
            <person name="Rosling A."/>
        </authorList>
    </citation>
    <scope>NUCLEOTIDE SEQUENCE</scope>
    <source>
        <strain evidence="1">UK204</strain>
    </source>
</reference>